<evidence type="ECO:0000313" key="3">
    <source>
        <dbReference type="EMBL" id="GAM39545.1"/>
    </source>
</evidence>
<gene>
    <name evidence="3" type="ORF">TCE0_034f11181</name>
</gene>
<reference evidence="4" key="1">
    <citation type="journal article" date="2015" name="Genome Announc.">
        <title>Draft genome sequence of Talaromyces cellulolyticus strain Y-94, a source of lignocellulosic biomass-degrading enzymes.</title>
        <authorList>
            <person name="Fujii T."/>
            <person name="Koike H."/>
            <person name="Sawayama S."/>
            <person name="Yano S."/>
            <person name="Inoue H."/>
        </authorList>
    </citation>
    <scope>NUCLEOTIDE SEQUENCE [LARGE SCALE GENOMIC DNA]</scope>
    <source>
        <strain evidence="4">Y-94</strain>
    </source>
</reference>
<comment type="caution">
    <text evidence="3">The sequence shown here is derived from an EMBL/GenBank/DDBJ whole genome shotgun (WGS) entry which is preliminary data.</text>
</comment>
<keyword evidence="4" id="KW-1185">Reference proteome</keyword>
<evidence type="ECO:0000313" key="4">
    <source>
        <dbReference type="Proteomes" id="UP000053095"/>
    </source>
</evidence>
<dbReference type="EMBL" id="DF933830">
    <property type="protein sequence ID" value="GAM39545.1"/>
    <property type="molecule type" value="Genomic_DNA"/>
</dbReference>
<dbReference type="GO" id="GO:0006351">
    <property type="term" value="P:DNA-templated transcription"/>
    <property type="evidence" value="ECO:0007669"/>
    <property type="project" value="InterPro"/>
</dbReference>
<feature type="domain" description="Xylanolytic transcriptional activator regulatory" evidence="2">
    <location>
        <begin position="132"/>
        <end position="380"/>
    </location>
</feature>
<dbReference type="PANTHER" id="PTHR47785">
    <property type="entry name" value="ZN(II)2CYS6 TRANSCRIPTION FACTOR (EUROFUNG)-RELATED-RELATED"/>
    <property type="match status" value="1"/>
</dbReference>
<organism evidence="3 4">
    <name type="scientific">Talaromyces pinophilus</name>
    <name type="common">Penicillium pinophilum</name>
    <dbReference type="NCBI Taxonomy" id="128442"/>
    <lineage>
        <taxon>Eukaryota</taxon>
        <taxon>Fungi</taxon>
        <taxon>Dikarya</taxon>
        <taxon>Ascomycota</taxon>
        <taxon>Pezizomycotina</taxon>
        <taxon>Eurotiomycetes</taxon>
        <taxon>Eurotiomycetidae</taxon>
        <taxon>Eurotiales</taxon>
        <taxon>Trichocomaceae</taxon>
        <taxon>Talaromyces</taxon>
        <taxon>Talaromyces sect. Talaromyces</taxon>
    </lineage>
</organism>
<dbReference type="Pfam" id="PF04082">
    <property type="entry name" value="Fungal_trans"/>
    <property type="match status" value="1"/>
</dbReference>
<dbReference type="GO" id="GO:0003677">
    <property type="term" value="F:DNA binding"/>
    <property type="evidence" value="ECO:0007669"/>
    <property type="project" value="InterPro"/>
</dbReference>
<dbReference type="InterPro" id="IPR053181">
    <property type="entry name" value="EcdB-like_regulator"/>
</dbReference>
<dbReference type="GO" id="GO:0008270">
    <property type="term" value="F:zinc ion binding"/>
    <property type="evidence" value="ECO:0007669"/>
    <property type="project" value="InterPro"/>
</dbReference>
<accession>A0A6V8HH10</accession>
<dbReference type="CDD" id="cd12148">
    <property type="entry name" value="fungal_TF_MHR"/>
    <property type="match status" value="1"/>
</dbReference>
<name>A0A6V8HH10_TALPI</name>
<sequence length="480" mass="54119">MILDVALRSEDLLREMSAHLTSITGLISSGDLPNHSLNFSPQAIISPHTIDKDHAQPDTPTDHISNAALSPLHASTTESILAWPQFADFHALRQEHSTPVFHLESTRPSLPSRPVAVHPYIGKYEIDETVQSFERNINFWYPTMSRERTMQLRREIMSGVVEESTGSCLAFLVIALGCAGELICTFAENENPDSESLDLQNQRRTMSELYFDIAFKKVHLAQAECSVEAAQCLFFTGLFFAFLQRPLQAWSFISATATKCRLLLSYQKQDSPSEEQECLRRIFWSCYILESDYLAELSALPQTGIADIESSVALPGVYHTHESQTDEEQSSLYFLACISMRRLLNRAHNLLYARDTGVGFDRHQFPSVVAELAHQLESWKDLLPPQFQFPVNQELARTQAGGFLRQRYLTCKSVIYRPYLTWALSTTSSSNPGPATIAEDLPPSVYEGCEICLNACWLHAQNLRSFPHTVMVDTWICSLS</sequence>
<evidence type="ECO:0000256" key="1">
    <source>
        <dbReference type="ARBA" id="ARBA00023242"/>
    </source>
</evidence>
<dbReference type="AlphaFoldDB" id="A0A6V8HH10"/>
<keyword evidence="1" id="KW-0539">Nucleus</keyword>
<evidence type="ECO:0000259" key="2">
    <source>
        <dbReference type="Pfam" id="PF04082"/>
    </source>
</evidence>
<protein>
    <recommendedName>
        <fullName evidence="2">Xylanolytic transcriptional activator regulatory domain-containing protein</fullName>
    </recommendedName>
</protein>
<dbReference type="InterPro" id="IPR007219">
    <property type="entry name" value="XnlR_reg_dom"/>
</dbReference>
<dbReference type="Proteomes" id="UP000053095">
    <property type="component" value="Unassembled WGS sequence"/>
</dbReference>
<dbReference type="PANTHER" id="PTHR47785:SF1">
    <property type="entry name" value="TRANSCRIPTION FACTOR, PUTATIVE (AFU_ORTHOLOGUE AFUA_5G14530)-RELATED"/>
    <property type="match status" value="1"/>
</dbReference>
<proteinExistence type="predicted"/>